<dbReference type="GO" id="GO:0003676">
    <property type="term" value="F:nucleic acid binding"/>
    <property type="evidence" value="ECO:0007669"/>
    <property type="project" value="InterPro"/>
</dbReference>
<dbReference type="InterPro" id="IPR003156">
    <property type="entry name" value="DHHA1_dom"/>
</dbReference>
<reference evidence="3" key="1">
    <citation type="journal article" date="2015" name="Nature">
        <title>Complex archaea that bridge the gap between prokaryotes and eukaryotes.</title>
        <authorList>
            <person name="Spang A."/>
            <person name="Saw J.H."/>
            <person name="Jorgensen S.L."/>
            <person name="Zaremba-Niedzwiedzka K."/>
            <person name="Martijn J."/>
            <person name="Lind A.E."/>
            <person name="van Eijk R."/>
            <person name="Schleper C."/>
            <person name="Guy L."/>
            <person name="Ettema T.J."/>
        </authorList>
    </citation>
    <scope>NUCLEOTIDE SEQUENCE</scope>
</reference>
<dbReference type="Gene3D" id="3.90.1640.10">
    <property type="entry name" value="inorganic pyrophosphatase (n-terminal core)"/>
    <property type="match status" value="1"/>
</dbReference>
<accession>A0A0F9V3R2</accession>
<dbReference type="SUPFAM" id="SSF64182">
    <property type="entry name" value="DHH phosphoesterases"/>
    <property type="match status" value="1"/>
</dbReference>
<name>A0A0F9V3R2_9ZZZZ</name>
<protein>
    <recommendedName>
        <fullName evidence="4">DDH domain-containing protein</fullName>
    </recommendedName>
</protein>
<dbReference type="EMBL" id="LAZR01000044">
    <property type="protein sequence ID" value="KKN99870.1"/>
    <property type="molecule type" value="Genomic_DNA"/>
</dbReference>
<dbReference type="Pfam" id="PF01368">
    <property type="entry name" value="DHH"/>
    <property type="match status" value="1"/>
</dbReference>
<evidence type="ECO:0000259" key="2">
    <source>
        <dbReference type="Pfam" id="PF02272"/>
    </source>
</evidence>
<dbReference type="Pfam" id="PF02272">
    <property type="entry name" value="DHHA1"/>
    <property type="match status" value="1"/>
</dbReference>
<dbReference type="InterPro" id="IPR038763">
    <property type="entry name" value="DHH_sf"/>
</dbReference>
<feature type="domain" description="DDH" evidence="1">
    <location>
        <begin position="18"/>
        <end position="169"/>
    </location>
</feature>
<evidence type="ECO:0008006" key="4">
    <source>
        <dbReference type="Google" id="ProtNLM"/>
    </source>
</evidence>
<comment type="caution">
    <text evidence="3">The sequence shown here is derived from an EMBL/GenBank/DDBJ whole genome shotgun (WGS) entry which is preliminary data.</text>
</comment>
<dbReference type="InterPro" id="IPR001667">
    <property type="entry name" value="DDH_dom"/>
</dbReference>
<feature type="domain" description="DHHA1" evidence="2">
    <location>
        <begin position="247"/>
        <end position="322"/>
    </location>
</feature>
<proteinExistence type="predicted"/>
<dbReference type="AlphaFoldDB" id="A0A0F9V3R2"/>
<gene>
    <name evidence="3" type="ORF">LCGC14_0132910</name>
</gene>
<dbReference type="Gene3D" id="3.10.310.30">
    <property type="match status" value="1"/>
</dbReference>
<organism evidence="3">
    <name type="scientific">marine sediment metagenome</name>
    <dbReference type="NCBI Taxonomy" id="412755"/>
    <lineage>
        <taxon>unclassified sequences</taxon>
        <taxon>metagenomes</taxon>
        <taxon>ecological metagenomes</taxon>
    </lineage>
</organism>
<evidence type="ECO:0000313" key="3">
    <source>
        <dbReference type="EMBL" id="KKN99870.1"/>
    </source>
</evidence>
<sequence length="338" mass="37673">MNLEHLNTLKKLLSSPKKIVIIPHKNPDGDAIGSTLALWHYLVNNGHTASIVAPNDFPKFLKWMPGADKILNFEKENSQSKTCINNADIIFTLDFNHLGRVGQMSDILAAAKATFVMVDHHQEPSDYAEIMYSDVHMSSTCEMVYVLINQLGDENSITSEMANCIYTGIMTDTGSFKFAATTSNTHRVIADLMDKGAEGTEIHHRIYDTNSPSRLHLLGCALKNMVILEEYSTAYITMSQDELDTYNYQKGDTEGFVNYGLTLDGIKFAVIFIENKEEGIYKISFRSVGEFSVNDFARKHFHGGGHTNAAGGKSDDAIEETIAYFTSLLPLYKNQLQS</sequence>
<evidence type="ECO:0000259" key="1">
    <source>
        <dbReference type="Pfam" id="PF01368"/>
    </source>
</evidence>
<dbReference type="PANTHER" id="PTHR47618">
    <property type="entry name" value="BIFUNCTIONAL OLIGORIBONUCLEASE AND PAP PHOSPHATASE NRNA"/>
    <property type="match status" value="1"/>
</dbReference>
<dbReference type="InterPro" id="IPR051319">
    <property type="entry name" value="Oligoribo/pAp-PDE_c-di-AMP_PDE"/>
</dbReference>
<dbReference type="PANTHER" id="PTHR47618:SF1">
    <property type="entry name" value="BIFUNCTIONAL OLIGORIBONUCLEASE AND PAP PHOSPHATASE NRNA"/>
    <property type="match status" value="1"/>
</dbReference>